<feature type="region of interest" description="Disordered" evidence="2">
    <location>
        <begin position="2006"/>
        <end position="2249"/>
    </location>
</feature>
<feature type="region of interest" description="Disordered" evidence="2">
    <location>
        <begin position="3282"/>
        <end position="3634"/>
    </location>
</feature>
<feature type="compositionally biased region" description="Basic and acidic residues" evidence="2">
    <location>
        <begin position="1601"/>
        <end position="1614"/>
    </location>
</feature>
<keyword evidence="4" id="KW-1185">Reference proteome</keyword>
<protein>
    <submittedName>
        <fullName evidence="3">Uncharacterized protein</fullName>
    </submittedName>
</protein>
<feature type="compositionally biased region" description="Basic and acidic residues" evidence="2">
    <location>
        <begin position="4099"/>
        <end position="4113"/>
    </location>
</feature>
<feature type="compositionally biased region" description="Basic and acidic residues" evidence="2">
    <location>
        <begin position="3954"/>
        <end position="4053"/>
    </location>
</feature>
<feature type="compositionally biased region" description="Basic and acidic residues" evidence="2">
    <location>
        <begin position="3725"/>
        <end position="3768"/>
    </location>
</feature>
<feature type="compositionally biased region" description="Polar residues" evidence="2">
    <location>
        <begin position="701"/>
        <end position="710"/>
    </location>
</feature>
<feature type="compositionally biased region" description="Basic and acidic residues" evidence="2">
    <location>
        <begin position="2122"/>
        <end position="2146"/>
    </location>
</feature>
<feature type="compositionally biased region" description="Basic and acidic residues" evidence="2">
    <location>
        <begin position="2406"/>
        <end position="2416"/>
    </location>
</feature>
<feature type="region of interest" description="Disordered" evidence="2">
    <location>
        <begin position="1123"/>
        <end position="1145"/>
    </location>
</feature>
<name>A0A2C6KRA6_9APIC</name>
<dbReference type="RefSeq" id="XP_067920634.1">
    <property type="nucleotide sequence ID" value="XM_068067388.1"/>
</dbReference>
<feature type="compositionally biased region" description="Gly residues" evidence="2">
    <location>
        <begin position="2278"/>
        <end position="2289"/>
    </location>
</feature>
<evidence type="ECO:0000313" key="4">
    <source>
        <dbReference type="Proteomes" id="UP000221165"/>
    </source>
</evidence>
<feature type="compositionally biased region" description="Low complexity" evidence="2">
    <location>
        <begin position="1936"/>
        <end position="1950"/>
    </location>
</feature>
<feature type="compositionally biased region" description="Gly residues" evidence="2">
    <location>
        <begin position="3479"/>
        <end position="3492"/>
    </location>
</feature>
<feature type="compositionally biased region" description="Low complexity" evidence="2">
    <location>
        <begin position="3215"/>
        <end position="3236"/>
    </location>
</feature>
<feature type="compositionally biased region" description="Low complexity" evidence="2">
    <location>
        <begin position="61"/>
        <end position="70"/>
    </location>
</feature>
<feature type="compositionally biased region" description="Low complexity" evidence="2">
    <location>
        <begin position="1"/>
        <end position="21"/>
    </location>
</feature>
<feature type="compositionally biased region" description="Low complexity" evidence="2">
    <location>
        <begin position="31"/>
        <end position="42"/>
    </location>
</feature>
<feature type="compositionally biased region" description="Basic residues" evidence="2">
    <location>
        <begin position="1055"/>
        <end position="1069"/>
    </location>
</feature>
<dbReference type="EMBL" id="MIGC01003765">
    <property type="protein sequence ID" value="PHJ18932.1"/>
    <property type="molecule type" value="Genomic_DNA"/>
</dbReference>
<proteinExistence type="predicted"/>
<feature type="compositionally biased region" description="Polar residues" evidence="2">
    <location>
        <begin position="3145"/>
        <end position="3165"/>
    </location>
</feature>
<feature type="compositionally biased region" description="Low complexity" evidence="2">
    <location>
        <begin position="102"/>
        <end position="148"/>
    </location>
</feature>
<feature type="compositionally biased region" description="Polar residues" evidence="2">
    <location>
        <begin position="423"/>
        <end position="437"/>
    </location>
</feature>
<dbReference type="VEuPathDB" id="ToxoDB:CSUI_007238"/>
<feature type="compositionally biased region" description="Polar residues" evidence="2">
    <location>
        <begin position="482"/>
        <end position="491"/>
    </location>
</feature>
<feature type="compositionally biased region" description="Basic residues" evidence="2">
    <location>
        <begin position="678"/>
        <end position="689"/>
    </location>
</feature>
<feature type="compositionally biased region" description="Polar residues" evidence="2">
    <location>
        <begin position="931"/>
        <end position="944"/>
    </location>
</feature>
<accession>A0A2C6KRA6</accession>
<feature type="compositionally biased region" description="Low complexity" evidence="2">
    <location>
        <begin position="605"/>
        <end position="628"/>
    </location>
</feature>
<feature type="region of interest" description="Disordered" evidence="2">
    <location>
        <begin position="1828"/>
        <end position="1973"/>
    </location>
</feature>
<feature type="compositionally biased region" description="Low complexity" evidence="2">
    <location>
        <begin position="538"/>
        <end position="551"/>
    </location>
</feature>
<feature type="compositionally biased region" description="Basic and acidic residues" evidence="2">
    <location>
        <begin position="2180"/>
        <end position="2196"/>
    </location>
</feature>
<feature type="compositionally biased region" description="Low complexity" evidence="2">
    <location>
        <begin position="2149"/>
        <end position="2179"/>
    </location>
</feature>
<feature type="compositionally biased region" description="Basic and acidic residues" evidence="2">
    <location>
        <begin position="2526"/>
        <end position="2540"/>
    </location>
</feature>
<feature type="compositionally biased region" description="Low complexity" evidence="2">
    <location>
        <begin position="1572"/>
        <end position="1600"/>
    </location>
</feature>
<feature type="region of interest" description="Disordered" evidence="2">
    <location>
        <begin position="831"/>
        <end position="999"/>
    </location>
</feature>
<feature type="region of interest" description="Disordered" evidence="2">
    <location>
        <begin position="2574"/>
        <end position="2639"/>
    </location>
</feature>
<feature type="compositionally biased region" description="Pro residues" evidence="2">
    <location>
        <begin position="340"/>
        <end position="349"/>
    </location>
</feature>
<feature type="compositionally biased region" description="Low complexity" evidence="2">
    <location>
        <begin position="690"/>
        <end position="699"/>
    </location>
</feature>
<dbReference type="PANTHER" id="PTHR23159">
    <property type="entry name" value="CENTROSOMAL PROTEIN 2"/>
    <property type="match status" value="1"/>
</dbReference>
<feature type="compositionally biased region" description="Basic and acidic residues" evidence="2">
    <location>
        <begin position="3166"/>
        <end position="3179"/>
    </location>
</feature>
<feature type="region of interest" description="Disordered" evidence="2">
    <location>
        <begin position="1051"/>
        <end position="1078"/>
    </location>
</feature>
<feature type="compositionally biased region" description="Basic and acidic residues" evidence="2">
    <location>
        <begin position="3313"/>
        <end position="3322"/>
    </location>
</feature>
<feature type="compositionally biased region" description="Basic and acidic residues" evidence="2">
    <location>
        <begin position="1622"/>
        <end position="1652"/>
    </location>
</feature>
<feature type="compositionally biased region" description="Basic and acidic residues" evidence="2">
    <location>
        <begin position="3131"/>
        <end position="3144"/>
    </location>
</feature>
<feature type="coiled-coil region" evidence="1">
    <location>
        <begin position="4268"/>
        <end position="4302"/>
    </location>
</feature>
<feature type="compositionally biased region" description="Acidic residues" evidence="2">
    <location>
        <begin position="1315"/>
        <end position="1324"/>
    </location>
</feature>
<feature type="compositionally biased region" description="Polar residues" evidence="2">
    <location>
        <begin position="499"/>
        <end position="517"/>
    </location>
</feature>
<feature type="compositionally biased region" description="Polar residues" evidence="2">
    <location>
        <begin position="1859"/>
        <end position="1873"/>
    </location>
</feature>
<feature type="compositionally biased region" description="Basic and acidic residues" evidence="2">
    <location>
        <begin position="3863"/>
        <end position="3898"/>
    </location>
</feature>
<feature type="compositionally biased region" description="Basic and acidic residues" evidence="2">
    <location>
        <begin position="3254"/>
        <end position="3266"/>
    </location>
</feature>
<feature type="compositionally biased region" description="Pro residues" evidence="2">
    <location>
        <begin position="3344"/>
        <end position="3356"/>
    </location>
</feature>
<feature type="compositionally biased region" description="Basic and acidic residues" evidence="2">
    <location>
        <begin position="2793"/>
        <end position="2819"/>
    </location>
</feature>
<feature type="compositionally biased region" description="Low complexity" evidence="2">
    <location>
        <begin position="2197"/>
        <end position="2227"/>
    </location>
</feature>
<feature type="coiled-coil region" evidence="1">
    <location>
        <begin position="4170"/>
        <end position="4228"/>
    </location>
</feature>
<feature type="region of interest" description="Disordered" evidence="2">
    <location>
        <begin position="4092"/>
        <end position="4124"/>
    </location>
</feature>
<feature type="region of interest" description="Disordered" evidence="2">
    <location>
        <begin position="242"/>
        <end position="710"/>
    </location>
</feature>
<feature type="region of interest" description="Disordered" evidence="2">
    <location>
        <begin position="1312"/>
        <end position="1386"/>
    </location>
</feature>
<feature type="compositionally biased region" description="Low complexity" evidence="2">
    <location>
        <begin position="2088"/>
        <end position="2106"/>
    </location>
</feature>
<feature type="compositionally biased region" description="Basic and acidic residues" evidence="2">
    <location>
        <begin position="2228"/>
        <end position="2237"/>
    </location>
</feature>
<feature type="compositionally biased region" description="Basic and acidic residues" evidence="2">
    <location>
        <begin position="858"/>
        <end position="870"/>
    </location>
</feature>
<dbReference type="PANTHER" id="PTHR23159:SF31">
    <property type="entry name" value="CENTROSOME-ASSOCIATED PROTEIN CEP250 ISOFORM X1"/>
    <property type="match status" value="1"/>
</dbReference>
<feature type="compositionally biased region" description="Polar residues" evidence="2">
    <location>
        <begin position="629"/>
        <end position="643"/>
    </location>
</feature>
<feature type="compositionally biased region" description="Low complexity" evidence="2">
    <location>
        <begin position="3685"/>
        <end position="3702"/>
    </location>
</feature>
<feature type="region of interest" description="Disordered" evidence="2">
    <location>
        <begin position="2662"/>
        <end position="2780"/>
    </location>
</feature>
<feature type="compositionally biased region" description="Basic and acidic residues" evidence="2">
    <location>
        <begin position="2877"/>
        <end position="2946"/>
    </location>
</feature>
<feature type="region of interest" description="Disordered" evidence="2">
    <location>
        <begin position="1571"/>
        <end position="1652"/>
    </location>
</feature>
<feature type="compositionally biased region" description="Low complexity" evidence="2">
    <location>
        <begin position="3452"/>
        <end position="3464"/>
    </location>
</feature>
<feature type="compositionally biased region" description="Polar residues" evidence="2">
    <location>
        <begin position="2666"/>
        <end position="2675"/>
    </location>
</feature>
<feature type="compositionally biased region" description="Basic and acidic residues" evidence="2">
    <location>
        <begin position="3028"/>
        <end position="3041"/>
    </location>
</feature>
<dbReference type="Proteomes" id="UP000221165">
    <property type="component" value="Unassembled WGS sequence"/>
</dbReference>
<dbReference type="OrthoDB" id="10582359at2759"/>
<evidence type="ECO:0000313" key="3">
    <source>
        <dbReference type="EMBL" id="PHJ18932.1"/>
    </source>
</evidence>
<feature type="region of interest" description="Disordered" evidence="2">
    <location>
        <begin position="4305"/>
        <end position="4335"/>
    </location>
</feature>
<feature type="compositionally biased region" description="Basic and acidic residues" evidence="2">
    <location>
        <begin position="3493"/>
        <end position="3530"/>
    </location>
</feature>
<gene>
    <name evidence="3" type="ORF">CSUI_007238</name>
</gene>
<feature type="compositionally biased region" description="Low complexity" evidence="2">
    <location>
        <begin position="975"/>
        <end position="999"/>
    </location>
</feature>
<feature type="compositionally biased region" description="Low complexity" evidence="2">
    <location>
        <begin position="249"/>
        <end position="261"/>
    </location>
</feature>
<feature type="compositionally biased region" description="Basic and acidic residues" evidence="2">
    <location>
        <begin position="3391"/>
        <end position="3414"/>
    </location>
</feature>
<feature type="compositionally biased region" description="Basic and acidic residues" evidence="2">
    <location>
        <begin position="2994"/>
        <end position="3011"/>
    </location>
</feature>
<evidence type="ECO:0000256" key="2">
    <source>
        <dbReference type="SAM" id="MobiDB-lite"/>
    </source>
</evidence>
<feature type="compositionally biased region" description="Gly residues" evidence="2">
    <location>
        <begin position="1373"/>
        <end position="1385"/>
    </location>
</feature>
<feature type="compositionally biased region" description="Basic and acidic residues" evidence="2">
    <location>
        <begin position="1351"/>
        <end position="1372"/>
    </location>
</feature>
<feature type="region of interest" description="Disordered" evidence="2">
    <location>
        <begin position="3028"/>
        <end position="3266"/>
    </location>
</feature>
<feature type="region of interest" description="Disordered" evidence="2">
    <location>
        <begin position="2458"/>
        <end position="2540"/>
    </location>
</feature>
<feature type="region of interest" description="Disordered" evidence="2">
    <location>
        <begin position="3786"/>
        <end position="4066"/>
    </location>
</feature>
<feature type="compositionally biased region" description="Basic and acidic residues" evidence="2">
    <location>
        <begin position="3370"/>
        <end position="3383"/>
    </location>
</feature>
<feature type="compositionally biased region" description="Basic and acidic residues" evidence="2">
    <location>
        <begin position="648"/>
        <end position="672"/>
    </location>
</feature>
<feature type="non-terminal residue" evidence="3">
    <location>
        <position position="4335"/>
    </location>
</feature>
<feature type="compositionally biased region" description="Gly residues" evidence="2">
    <location>
        <begin position="4309"/>
        <end position="4321"/>
    </location>
</feature>
<feature type="region of interest" description="Disordered" evidence="2">
    <location>
        <begin position="1"/>
        <end position="188"/>
    </location>
</feature>
<feature type="region of interest" description="Disordered" evidence="2">
    <location>
        <begin position="2318"/>
        <end position="2418"/>
    </location>
</feature>
<dbReference type="GeneID" id="94430599"/>
<feature type="compositionally biased region" description="Basic and acidic residues" evidence="2">
    <location>
        <begin position="3786"/>
        <end position="3798"/>
    </location>
</feature>
<feature type="compositionally biased region" description="Basic and acidic residues" evidence="2">
    <location>
        <begin position="1916"/>
        <end position="1926"/>
    </location>
</feature>
<feature type="compositionally biased region" description="Polar residues" evidence="2">
    <location>
        <begin position="1124"/>
        <end position="1136"/>
    </location>
</feature>
<feature type="compositionally biased region" description="Basic and acidic residues" evidence="2">
    <location>
        <begin position="1828"/>
        <end position="1858"/>
    </location>
</feature>
<sequence length="4335" mass="470874">MVSPSPVSAGPSSSSSLSPLHAGERDGGYASSSYSFSSSTSFLDRENEGEQGFLDREDTSHAYPSTSSSLPSPPPHRHPPFNLQPISSSFSPSTSLPPPLPSSSFSQMNSLSLSTPSFSALSSSYRLPSFSSSYQKASSNNFSSSTSISPPPPKTAAQRIPLSPCSDRPPLSLPAPDPHLGDAMSESTPRIFIAPPGVSIASSREGGNKYFAPSSSYTSYHCQLPPYPSSLSIAPPKGAFISPSPYPPSGSSVSPVSSPNSLHHHDRAGPLKSLSPPSHYHPSFHPSSHFSGASPSSFPISYPPSSSFHQPLQMSPSPAGFLSSIRSPSMYPSPISNFPASPPPPPPPASTSSALSYRPSDHRSFSSYSPSPAPSPSLPLYEGNGPGYLLSSFNTPSTAGPVIQPRAPPPAFPPFTASKNEKITQLSPASRRSNQRNPDNDDDPGPLRGETSSSSFSSGVDASPLIPTTRSKTGGACEDRPSLTSSSSIGNSFFPLRRSTLSQLQAKKSSYSSLSKPTRSRPPPCASPSLSSEGGLASSISPPSGGSSSCSPPSPPIRRCPSSPLGLALLPCKPQKGIGIGGGGEEEEKKKKDSTLLNSPRYMVSSSFSSGHNPSHGSSSLPTPTTLTYTRNRGSPASSSLHRSNSRRKGEEERDWRKQEATDRVRTGRRCDSSTGSRGRRRRGRRRRVASSSPPIRASGGFSSPQHSLSCVNGRCCSSNHEDREEKSGGLLREGIFRLRRCVSDDENGQRAEEERRRTSCLVTRRWIDEGGKKREGEELCCCLLPAPHFFYYHRPSYSSSSSFQGCLHRHYLDGDYCSCSSFSSSPPPPPCPFPSSPLLIQRGSRSSPQSNSRRRKPESLQKEDDKEGYDGSYNSSPSRGGLDADRSQENNVDGQEDFPSRSRSSSPFLKIQRQPTTTRLGANKDEEDFQASSACRRTPSQGRDGSFSCLAIQHPTSSFDRSLSRRKPPRFYKVSTTSPSSFSSSVSPPSSPLTFTLSRSCRTPRRSHLCRSLSLSSTSSLSSSSSVGFLPRSSSTSSFVITRKAPRVWSSNGARKKDRRKMSKRKRDHLFPSSSVSSSSSAIAFKDAMKKTMNSSRKEGDITQSGKDLVNFLETVMTDGKPSRNTPYLLQSHQTSPSLSYAPHPPPSSSSLFSYYYEKVKELQRYLNLSFEEIERLRHQVASRNHLRKAKKGTSQILKTTVERLTIDRETVIEAKSLKAENLFLENFLTRGDRILQSKELHRCYTSIETLEGQNMSLKRKFLDERQRSLQLVRQKYILENIIQKILGYLQGNRQYSSLLSQIQLLLFDREAPGQEEDEETEHDNERRDRRDDLVLPSEGNEKEEEQDREDLFRRRSIMNEEQKDRMKDEGGGGGGTEAEGGGRSTMVLSSFLSSSDKGSQKKDMKARYFSSSSPYLPLREDYESSFQIDRKETRERRIQDPQHLLLSTMKRAGHMTEASLQNAFAARPVESLWMKKYLGVKNGEDEEERKRKMLDMKKKNGKIFGRHQEEGRRDQVDRGTVYIQHKVHALLCYTDELKKQLEEKTSHISQLEFELQKQHGLDHLVKSKISSSFSPSSSPSSSSASPLSLSHPIPSSLPDGRRERISRGEGNGRDLLPQPLKKDRERELAAVKAAEEEKEKDREREEEKRRDLLERQRLEERCKDLERRVKASEERSFSETSEVKRAHQQISELQGKLVDLQQVLITERAQFKVKEEGWKSQMSEVKQMAETMHAKNDSYSRGRESELQKKVEEYHEEFKRQETEKVEILERMLEAEKGKEPLRQALEAEKLEKSAALKESENLQKDLLSSQSKVKELELLVESLKKDLAKEKEEKDKMKSEYEGTIKQYQEKEENLQKQVQTLTQENETLRSSSSSPPSSLATKTKAPASSLLGKTGGKVSSPAPPTSSSGSSKQEEGKEKSTAVEEEEEQDLSPSSPLISQKSSSFPAVSTKGGSVKSKPGLPPPGKTAKAVAAAFKGASVPQLAQEILKLQHTLALVMEENSQLKKKISLAPSQHVSEEKESPSDSGGLEPAGGGEEEEEEQKTKKAPPSLLPGGLKTGKKMSPSASSSTGAPLPKKKLGVGPGVSTAPSSSPSGVSSGKSPLAEGKVGGAKAVMVDKTNENMRALEEELHKLRHENEDLKTKVQSLETQLQASSSSSSPISKEEISSLSSSTKAAVEDQGREAKSAGEGAKKSIPSKISSLKAPLLGKGAVGKKAGPMAKMGVPEKEEQEGGKEEEEVSVSSQVPKKGVLGGKAAKAAVGGGIGLGKKALGVGVKGGEQGGGGEESIQAEKEEELVRLRGQVEKMREELLQLQKQNLDLVKREEGRMSSASPKKKSSPSPPPPSPPSSSAVVPPEDGEGEKEGESQAATMPKVGLSKAKTSSPPLKKKALGKIPSAPASCVKEEEGPKGGEIEDEVSLADLKREVVQLREENGSLKAKLLDFEKTVSSTAMKSLPVAKERAEGEKKEGEDEGVVPQGPAVKGKKGGSLLPPAKKKTLASPSLPIKKAGIPPLPSEEAEGAEQGKRDAEKGEEVKRLKEEIEKLEKEKEVLQNQVKDLEGKLQEKEKDILSLQQKLSTDKPASETKKASAPSLPPMKKKSTQMLPPPPSGTAKQAEPEGMKEEEEEKAVLLEKKLKDLEKENQDLHTQLKDTLSQLDDLKKQISSAPPTSLQEGDKKVQGQEEEEEGKASPTSVPSPSLPPPSKKSPPKKSTTPAGPPPSPAGKKKSAVPPPSSCPLAKTGVTSDRAEVEEMREEEKERMQKLEIRLNEVQSEKERLAKRVEELEEKLKSLEERRGKEGEKEGEILREGGEKEEGGVGIKVPPNKKAPLSVPPKKKSMPPSSSPGVHTPEKASLPSKKAGVPSPGTSPGVDTATEKKEGDLLLRKESQMISEKDLERLREEINELKKERDDLKDKLSKQTNELERQLSMLRKDSVPKVRFQEGLEGGGKKKSILSPPPSKKSTSPPPSAKIAKKEAVSSSSSTFPGGEVEGERDGGKGEKGFAKNEAAKDLAKKIEELEKRVKDLSQENSDLQRKLTDALSSSSTIKPEGEGDASTTMAAPPPSKSGPDGMKKAPPLPSSKGGLPTPGKAKSLPPSPLKSSKVSRPLPSPSIGEGEQQRGGVCTPEVMEKLEAENRDLRNEISSLKQEIESQRQSGVSTANELEKIKLEKTDLLKQIETLQRETSSSSLSPKAPAPPPPPSSSKAKPPPKKAQLPPAPSSSSSDLASSASSPGTSEKKKSDENPPVSVEEYEKLKGENDDLRKKVVVLEEEKKQLLAQVKDLQSQQGAKLPPPTEEKKKEGKQEEEEEKKDGDEEGKKVPPPPPGKGPVGAPPLGKKKSPPPPKKSSVPPPSSSGVTTPGEGQGEGGEKDLEKQKEALEKMSSLQKENSELKDRIKDLEKQVDDMKKEVQKTQSDQKGGGGGGGEDGEKKREEGEDLPKKPKPPLPPGSGAKSKPPMKSKISTPGLPPPKKAGDQGEGGKAPGVVEGGGENKEIKEKEREDLIKTLQEDVSKLRKENEDLRKEVSQLKEATPQKGPGEGAQGEKDGEEKGEVEKKKEEEGEKPMKDGGSESAEMEKLKQENEDLKKQIDLLKKEVAEKSSEKKPGDEVPPTKPAEGDSSPSTALKDLEDLRHEVDELKKVENKLEEEIKKLQEENEDLKKKNSDLEGRLSSSSELSKDDSSASSSSSSATPLKKFPSASPSPPPPKKKPPPAKKAPSPAQGKEEEKKKEEGEEEKKKEEGEAKKDDEKISTEKEGGEKEEKERVIKKLQEENQFLKKELESLKSKGEEVDKNKVAPEASSSSPSLPENVATAGGVASEEKAKRIEELEAEVKKLKDLLEKKPPSPPESEDKSAGPSQSKELEDAKEEGERLKKEIAKLTEEKEALQKAVEEYKQKASSSSAPSTSDGAAAGVPKKKPSLLPPPKKAMAKEGGEGGEKKKKEEEEGGEGEEEKKKEGEEDKKKEEGEKKEGEGEGGEEKKKDEGGEGVEIKDLKSRIEVLERENNDLKKSLEEERRTRERPPGEEKKDQEAKQEAGDNTKEGEEKKKEGEAVETVGEGGLNEVKEKLASLEKENVDLKKRLDEALSRLASVPAKGEGGEIKKEEKSEDGAKGGGGAQAGEAKAGVVPLAKGDSKLLASLGSDKGFFDLEKGNTVDLAKAAATGVVPLPKYEAAKSKYEKLLDAYRRQKVQLTSLQEEKADYLKEKTDLLDKIQEIEGTLSRTKDELEVYQEFEKKQAAAPAADGGGGFFSFFGGADQGSSTGESDGKLEVQVELLKVKVRNLEQEKRSLESQVSNLKTKLKDVVHTGGGGSGAAGKGGVDSMATIPTMEDLR</sequence>
<feature type="coiled-coil region" evidence="1">
    <location>
        <begin position="2423"/>
        <end position="2450"/>
    </location>
</feature>
<feature type="region of interest" description="Disordered" evidence="2">
    <location>
        <begin position="3655"/>
        <end position="3768"/>
    </location>
</feature>
<feature type="compositionally biased region" description="Basic and acidic residues" evidence="2">
    <location>
        <begin position="2462"/>
        <end position="2473"/>
    </location>
</feature>
<organism evidence="3 4">
    <name type="scientific">Cystoisospora suis</name>
    <dbReference type="NCBI Taxonomy" id="483139"/>
    <lineage>
        <taxon>Eukaryota</taxon>
        <taxon>Sar</taxon>
        <taxon>Alveolata</taxon>
        <taxon>Apicomplexa</taxon>
        <taxon>Conoidasida</taxon>
        <taxon>Coccidia</taxon>
        <taxon>Eucoccidiorida</taxon>
        <taxon>Eimeriorina</taxon>
        <taxon>Sarcocystidae</taxon>
        <taxon>Cystoisospora</taxon>
    </lineage>
</organism>
<feature type="compositionally biased region" description="Low complexity" evidence="2">
    <location>
        <begin position="843"/>
        <end position="852"/>
    </location>
</feature>
<feature type="compositionally biased region" description="Basic and acidic residues" evidence="2">
    <location>
        <begin position="3931"/>
        <end position="3946"/>
    </location>
</feature>
<feature type="compositionally biased region" description="Basic and acidic residues" evidence="2">
    <location>
        <begin position="43"/>
        <end position="60"/>
    </location>
</feature>
<feature type="compositionally biased region" description="Basic and acidic residues" evidence="2">
    <location>
        <begin position="3655"/>
        <end position="3671"/>
    </location>
</feature>
<feature type="region of interest" description="Disordered" evidence="2">
    <location>
        <begin position="2263"/>
        <end position="2297"/>
    </location>
</feature>
<feature type="compositionally biased region" description="Basic and acidic residues" evidence="2">
    <location>
        <begin position="3430"/>
        <end position="3443"/>
    </location>
</feature>
<feature type="compositionally biased region" description="Low complexity" evidence="2">
    <location>
        <begin position="273"/>
        <end position="307"/>
    </location>
</feature>
<evidence type="ECO:0000256" key="1">
    <source>
        <dbReference type="SAM" id="Coils"/>
    </source>
</evidence>
<feature type="compositionally biased region" description="Basic and acidic residues" evidence="2">
    <location>
        <begin position="2749"/>
        <end position="2780"/>
    </location>
</feature>
<feature type="compositionally biased region" description="Basic and acidic residues" evidence="2">
    <location>
        <begin position="3821"/>
        <end position="3856"/>
    </location>
</feature>
<feature type="compositionally biased region" description="Pro residues" evidence="2">
    <location>
        <begin position="2959"/>
        <end position="2972"/>
    </location>
</feature>
<feature type="compositionally biased region" description="Basic and acidic residues" evidence="2">
    <location>
        <begin position="3545"/>
        <end position="3610"/>
    </location>
</feature>
<feature type="compositionally biased region" description="Basic and acidic residues" evidence="2">
    <location>
        <begin position="1325"/>
        <end position="1335"/>
    </location>
</feature>
<feature type="compositionally biased region" description="Low complexity" evidence="2">
    <location>
        <begin position="3900"/>
        <end position="3914"/>
    </location>
</feature>
<comment type="caution">
    <text evidence="3">The sequence shown here is derived from an EMBL/GenBank/DDBJ whole genome shotgun (WGS) entry which is preliminary data.</text>
</comment>
<feature type="compositionally biased region" description="Basic and acidic residues" evidence="2">
    <location>
        <begin position="2581"/>
        <end position="2591"/>
    </location>
</feature>
<feature type="compositionally biased region" description="Low complexity" evidence="2">
    <location>
        <begin position="3799"/>
        <end position="3811"/>
    </location>
</feature>
<feature type="region of interest" description="Disordered" evidence="2">
    <location>
        <begin position="2793"/>
        <end position="3011"/>
    </location>
</feature>
<reference evidence="3 4" key="1">
    <citation type="journal article" date="2017" name="Int. J. Parasitol.">
        <title>The genome of the protozoan parasite Cystoisospora suis and a reverse vaccinology approach to identify vaccine candidates.</title>
        <authorList>
            <person name="Palmieri N."/>
            <person name="Shrestha A."/>
            <person name="Ruttkowski B."/>
            <person name="Beck T."/>
            <person name="Vogl C."/>
            <person name="Tomley F."/>
            <person name="Blake D.P."/>
            <person name="Joachim A."/>
        </authorList>
    </citation>
    <scope>NUCLEOTIDE SEQUENCE [LARGE SCALE GENOMIC DNA]</scope>
    <source>
        <strain evidence="3 4">Wien I</strain>
    </source>
</reference>
<keyword evidence="1" id="KW-0175">Coiled coil</keyword>
<feature type="region of interest" description="Disordered" evidence="2">
    <location>
        <begin position="1668"/>
        <end position="1687"/>
    </location>
</feature>